<dbReference type="AlphaFoldDB" id="A0A2B0WE01"/>
<name>A0A2B0WE01_BACAN</name>
<dbReference type="Proteomes" id="UP000222851">
    <property type="component" value="Unassembled WGS sequence"/>
</dbReference>
<sequence length="116" mass="13477">MLVLIKCCNIKRVPVIRYPSTNKYGAPSLTSYDNSSHDSSYDCLIRMFTGLMCNFYTTKKNYPFWMLFLSIPAQLLELPPLLNEAKVGIVQKVHFRITCPILFTLQLQLKVTHHYM</sequence>
<comment type="caution">
    <text evidence="1">The sequence shown here is derived from an EMBL/GenBank/DDBJ whole genome shotgun (WGS) entry which is preliminary data.</text>
</comment>
<reference evidence="1 2" key="1">
    <citation type="submission" date="2017-09" db="EMBL/GenBank/DDBJ databases">
        <title>Large-scale bioinformatics analysis of Bacillus genomes uncovers conserved roles of natural products in bacterial physiology.</title>
        <authorList>
            <consortium name="Agbiome Team Llc"/>
            <person name="Bleich R.M."/>
            <person name="Grubbs K.J."/>
            <person name="Santa Maria K.C."/>
            <person name="Allen S.E."/>
            <person name="Farag S."/>
            <person name="Shank E.A."/>
            <person name="Bowers A."/>
        </authorList>
    </citation>
    <scope>NUCLEOTIDE SEQUENCE [LARGE SCALE GENOMIC DNA]</scope>
    <source>
        <strain evidence="1 2">AFS081271</strain>
    </source>
</reference>
<evidence type="ECO:0000313" key="2">
    <source>
        <dbReference type="Proteomes" id="UP000222851"/>
    </source>
</evidence>
<accession>A0A2B0WE01</accession>
<protein>
    <submittedName>
        <fullName evidence="1">Uncharacterized protein</fullName>
    </submittedName>
</protein>
<organism evidence="1 2">
    <name type="scientific">Bacillus anthracis</name>
    <name type="common">anthrax bacterium</name>
    <dbReference type="NCBI Taxonomy" id="1392"/>
    <lineage>
        <taxon>Bacteria</taxon>
        <taxon>Bacillati</taxon>
        <taxon>Bacillota</taxon>
        <taxon>Bacilli</taxon>
        <taxon>Bacillales</taxon>
        <taxon>Bacillaceae</taxon>
        <taxon>Bacillus</taxon>
        <taxon>Bacillus cereus group</taxon>
    </lineage>
</organism>
<dbReference type="EMBL" id="NUXH01000175">
    <property type="protein sequence ID" value="PFL51145.1"/>
    <property type="molecule type" value="Genomic_DNA"/>
</dbReference>
<gene>
    <name evidence="1" type="ORF">COJ30_29265</name>
</gene>
<evidence type="ECO:0000313" key="1">
    <source>
        <dbReference type="EMBL" id="PFL51145.1"/>
    </source>
</evidence>
<proteinExistence type="predicted"/>